<evidence type="ECO:0000313" key="2">
    <source>
        <dbReference type="Proteomes" id="UP000030649"/>
    </source>
</evidence>
<organism evidence="1 2">
    <name type="scientific">Haloquadratum walsbyi J07HQW1</name>
    <dbReference type="NCBI Taxonomy" id="1238424"/>
    <lineage>
        <taxon>Archaea</taxon>
        <taxon>Methanobacteriati</taxon>
        <taxon>Methanobacteriota</taxon>
        <taxon>Stenosarchaea group</taxon>
        <taxon>Halobacteria</taxon>
        <taxon>Halobacteriales</taxon>
        <taxon>Haloferacaceae</taxon>
        <taxon>Haloquadratum</taxon>
    </lineage>
</organism>
<sequence>MDVIRLVFLSIDSHWSGGDLLSTLVEDNCYGIIIDSVVTEVTEKYRSVSSTYYTVSQPSFCRIS</sequence>
<dbReference type="Proteomes" id="UP000030649">
    <property type="component" value="Unassembled WGS sequence"/>
</dbReference>
<accession>U1MN95</accession>
<evidence type="ECO:0000313" key="1">
    <source>
        <dbReference type="EMBL" id="ERG91294.1"/>
    </source>
</evidence>
<dbReference type="EMBL" id="KE356560">
    <property type="protein sequence ID" value="ERG91294.1"/>
    <property type="molecule type" value="Genomic_DNA"/>
</dbReference>
<dbReference type="HOGENOM" id="CLU_2857047_0_0_2"/>
<reference evidence="1 2" key="1">
    <citation type="journal article" date="2013" name="PLoS ONE">
        <title>Assembly-driven community genomics of a hypersaline microbial ecosystem.</title>
        <authorList>
            <person name="Podell S."/>
            <person name="Ugalde J.A."/>
            <person name="Narasingarao P."/>
            <person name="Banfield J.F."/>
            <person name="Heidelberg K.B."/>
            <person name="Allen E.E."/>
        </authorList>
    </citation>
    <scope>NUCLEOTIDE SEQUENCE [LARGE SCALE GENOMIC DNA]</scope>
    <source>
        <strain evidence="2">J07HQW1</strain>
    </source>
</reference>
<dbReference type="AlphaFoldDB" id="U1MN95"/>
<protein>
    <submittedName>
        <fullName evidence="1">Uncharacterized protein</fullName>
    </submittedName>
</protein>
<gene>
    <name evidence="1" type="ORF">J07HQW1_01328</name>
</gene>
<dbReference type="STRING" id="1238424.J07HQW1_01328"/>
<name>U1MN95_9EURY</name>
<proteinExistence type="predicted"/>